<dbReference type="CDD" id="cd01133">
    <property type="entry name" value="F1-ATPase_beta_CD"/>
    <property type="match status" value="1"/>
</dbReference>
<dbReference type="CDD" id="cd18115">
    <property type="entry name" value="ATP-synt_F1_beta_N"/>
    <property type="match status" value="1"/>
</dbReference>
<comment type="catalytic activity">
    <reaction evidence="12">
        <text>ATP + H2O + 4 H(+)(in) = ADP + phosphate + 5 H(+)(out)</text>
        <dbReference type="Rhea" id="RHEA:57720"/>
        <dbReference type="ChEBI" id="CHEBI:15377"/>
        <dbReference type="ChEBI" id="CHEBI:15378"/>
        <dbReference type="ChEBI" id="CHEBI:30616"/>
        <dbReference type="ChEBI" id="CHEBI:43474"/>
        <dbReference type="ChEBI" id="CHEBI:456216"/>
        <dbReference type="EC" id="7.1.2.2"/>
    </reaction>
</comment>
<dbReference type="GO" id="GO:0046933">
    <property type="term" value="F:proton-transporting ATP synthase activity, rotational mechanism"/>
    <property type="evidence" value="ECO:0007669"/>
    <property type="project" value="UniProtKB-UniRule"/>
</dbReference>
<dbReference type="HAMAP" id="MF_01347">
    <property type="entry name" value="ATP_synth_beta_bact"/>
    <property type="match status" value="1"/>
</dbReference>
<dbReference type="GO" id="GO:0005524">
    <property type="term" value="F:ATP binding"/>
    <property type="evidence" value="ECO:0007669"/>
    <property type="project" value="UniProtKB-UniRule"/>
</dbReference>
<dbReference type="SUPFAM" id="SSF47917">
    <property type="entry name" value="C-terminal domain of alpha and beta subunits of F1 ATP synthase"/>
    <property type="match status" value="1"/>
</dbReference>
<keyword evidence="3 12" id="KW-0813">Transport</keyword>
<evidence type="ECO:0000256" key="9">
    <source>
        <dbReference type="ARBA" id="ARBA00023136"/>
    </source>
</evidence>
<dbReference type="EMBL" id="LT859958">
    <property type="protein sequence ID" value="SMX54534.1"/>
    <property type="molecule type" value="Genomic_DNA"/>
</dbReference>
<keyword evidence="16" id="KW-1185">Reference proteome</keyword>
<dbReference type="Proteomes" id="UP000195514">
    <property type="component" value="Chromosome I"/>
</dbReference>
<keyword evidence="10 12" id="KW-0139">CF(1)</keyword>
<dbReference type="Pfam" id="PF02874">
    <property type="entry name" value="ATP-synt_ab_N"/>
    <property type="match status" value="1"/>
</dbReference>
<evidence type="ECO:0000256" key="1">
    <source>
        <dbReference type="ARBA" id="ARBA00004370"/>
    </source>
</evidence>
<dbReference type="FunFam" id="3.40.50.300:FF:001630">
    <property type="entry name" value="ATP synthase subunit beta"/>
    <property type="match status" value="1"/>
</dbReference>
<dbReference type="RefSeq" id="WP_087862371.1">
    <property type="nucleotide sequence ID" value="NZ_LT859958.1"/>
</dbReference>
<evidence type="ECO:0000256" key="2">
    <source>
        <dbReference type="ARBA" id="ARBA00008936"/>
    </source>
</evidence>
<dbReference type="Pfam" id="PF00006">
    <property type="entry name" value="ATP-synt_ab"/>
    <property type="match status" value="1"/>
</dbReference>
<evidence type="ECO:0000256" key="3">
    <source>
        <dbReference type="ARBA" id="ARBA00022448"/>
    </source>
</evidence>
<protein>
    <recommendedName>
        <fullName evidence="12">ATP synthase subunit beta</fullName>
        <ecNumber evidence="12">7.1.2.2</ecNumber>
    </recommendedName>
    <alternativeName>
        <fullName evidence="12">ATP synthase F1 sector subunit beta</fullName>
    </alternativeName>
    <alternativeName>
        <fullName evidence="12">F-ATPase subunit beta</fullName>
    </alternativeName>
</protein>
<keyword evidence="6 12" id="KW-0067">ATP-binding</keyword>
<sequence>MSTTLTENNNIGIIIRAIGVVVDVEFETGNLPSIHNALKVSQIGKPPLILEVHEHVDAHTVRTVALGSTEGLKRGLIVEDTGNPILVPVGRETLGRMFNILGEPIDDKPPVSDETSRHPIHSESPSLSSQEVVTSPFITGIKAIDLLTPYPNGGKIGLFGGAGVGKTVLIIELMRNSIQKHSGIVLFAGVGERSREGNDLYLELSNTDAMKSSVLVFGQMNEPPGARLRTPLTALTMAEYFRDYERRPVLVFIDNIFRYIQAGSEVSALLGRLPSEVGYQPTLESEMGALQERITTTSAGSVTSIQAIYVPADDMTDPAVVATFAHLDASTVLSRRQVDLGIYPAIDPLSSSSTLMAPHIVGQEHYRVAMQVKSTLARYEDLQDVIAILGMDELSEADQKTVRRARRIQRFLSQPFFSAEEFTGDAGVFVELNETIRGFKEILEGRYDLIPEQAFYMVGTIDDAMEKARKLSLEEER</sequence>
<dbReference type="InterPro" id="IPR003593">
    <property type="entry name" value="AAA+_ATPase"/>
</dbReference>
<dbReference type="NCBIfam" id="TIGR01039">
    <property type="entry name" value="atpD"/>
    <property type="match status" value="1"/>
</dbReference>
<dbReference type="Gene3D" id="1.10.1140.10">
    <property type="entry name" value="Bovine Mitochondrial F1-atpase, Atp Synthase Beta Chain, Chain D, domain 3"/>
    <property type="match status" value="1"/>
</dbReference>
<dbReference type="SUPFAM" id="SSF50615">
    <property type="entry name" value="N-terminal domain of alpha and beta subunits of F1 ATP synthase"/>
    <property type="match status" value="1"/>
</dbReference>
<dbReference type="InterPro" id="IPR024034">
    <property type="entry name" value="ATPase_F1/V1_b/a_C"/>
</dbReference>
<dbReference type="Pfam" id="PF22919">
    <property type="entry name" value="ATP-synt_VA_C"/>
    <property type="match status" value="1"/>
</dbReference>
<keyword evidence="12" id="KW-1003">Cell membrane</keyword>
<evidence type="ECO:0000256" key="10">
    <source>
        <dbReference type="ARBA" id="ARBA00023196"/>
    </source>
</evidence>
<keyword evidence="11 12" id="KW-0066">ATP synthesis</keyword>
<feature type="binding site" evidence="12">
    <location>
        <begin position="160"/>
        <end position="167"/>
    </location>
    <ligand>
        <name>ATP</name>
        <dbReference type="ChEBI" id="CHEBI:30616"/>
    </ligand>
</feature>
<dbReference type="Gene3D" id="2.40.10.170">
    <property type="match status" value="1"/>
</dbReference>
<evidence type="ECO:0000256" key="4">
    <source>
        <dbReference type="ARBA" id="ARBA00022741"/>
    </source>
</evidence>
<dbReference type="InterPro" id="IPR005722">
    <property type="entry name" value="ATP_synth_F1_bsu"/>
</dbReference>
<dbReference type="Gene3D" id="3.40.50.300">
    <property type="entry name" value="P-loop containing nucleotide triphosphate hydrolases"/>
    <property type="match status" value="1"/>
</dbReference>
<feature type="domain" description="AAA+ ATPase" evidence="14">
    <location>
        <begin position="152"/>
        <end position="416"/>
    </location>
</feature>
<dbReference type="InterPro" id="IPR027417">
    <property type="entry name" value="P-loop_NTPase"/>
</dbReference>
<dbReference type="GO" id="GO:0045259">
    <property type="term" value="C:proton-transporting ATP synthase complex"/>
    <property type="evidence" value="ECO:0007669"/>
    <property type="project" value="UniProtKB-KW"/>
</dbReference>
<accession>A0A1Y6K4J5</accession>
<organism evidence="15 16">
    <name type="scientific">Candidatus Brevifilum fermentans</name>
    <dbReference type="NCBI Taxonomy" id="1986204"/>
    <lineage>
        <taxon>Bacteria</taxon>
        <taxon>Bacillati</taxon>
        <taxon>Chloroflexota</taxon>
        <taxon>Anaerolineae</taxon>
        <taxon>Anaerolineales</taxon>
        <taxon>Anaerolineaceae</taxon>
        <taxon>Candidatus Brevifilum</taxon>
    </lineage>
</organism>
<name>A0A1Y6K4J5_9CHLR</name>
<reference evidence="16" key="1">
    <citation type="submission" date="2017-05" db="EMBL/GenBank/DDBJ databases">
        <authorList>
            <person name="Kirkegaard R."/>
            <person name="Mcilroy J S."/>
        </authorList>
    </citation>
    <scope>NUCLEOTIDE SEQUENCE [LARGE SCALE GENOMIC DNA]</scope>
</reference>
<comment type="similarity">
    <text evidence="2 12">Belongs to the ATPase alpha/beta chains family.</text>
</comment>
<dbReference type="KEGG" id="abat:CFX1CAM_1469"/>
<dbReference type="PANTHER" id="PTHR15184:SF71">
    <property type="entry name" value="ATP SYNTHASE SUBUNIT BETA, MITOCHONDRIAL"/>
    <property type="match status" value="1"/>
</dbReference>
<feature type="compositionally biased region" description="Basic and acidic residues" evidence="13">
    <location>
        <begin position="105"/>
        <end position="121"/>
    </location>
</feature>
<evidence type="ECO:0000256" key="12">
    <source>
        <dbReference type="HAMAP-Rule" id="MF_01347"/>
    </source>
</evidence>
<evidence type="ECO:0000259" key="14">
    <source>
        <dbReference type="SMART" id="SM00382"/>
    </source>
</evidence>
<keyword evidence="8 12" id="KW-0406">Ion transport</keyword>
<dbReference type="InterPro" id="IPR055190">
    <property type="entry name" value="ATP-synt_VA_C"/>
</dbReference>
<evidence type="ECO:0000256" key="13">
    <source>
        <dbReference type="SAM" id="MobiDB-lite"/>
    </source>
</evidence>
<gene>
    <name evidence="12 15" type="primary">atpD</name>
    <name evidence="15" type="ORF">CFX1CAM_1469</name>
</gene>
<keyword evidence="5 12" id="KW-0375">Hydrogen ion transport</keyword>
<keyword evidence="4 12" id="KW-0547">Nucleotide-binding</keyword>
<dbReference type="PANTHER" id="PTHR15184">
    <property type="entry name" value="ATP SYNTHASE"/>
    <property type="match status" value="1"/>
</dbReference>
<dbReference type="GO" id="GO:0005886">
    <property type="term" value="C:plasma membrane"/>
    <property type="evidence" value="ECO:0007669"/>
    <property type="project" value="UniProtKB-SubCell"/>
</dbReference>
<evidence type="ECO:0000313" key="15">
    <source>
        <dbReference type="EMBL" id="SMX54534.1"/>
    </source>
</evidence>
<keyword evidence="7 12" id="KW-1278">Translocase</keyword>
<evidence type="ECO:0000256" key="5">
    <source>
        <dbReference type="ARBA" id="ARBA00022781"/>
    </source>
</evidence>
<evidence type="ECO:0000256" key="6">
    <source>
        <dbReference type="ARBA" id="ARBA00022840"/>
    </source>
</evidence>
<dbReference type="FunFam" id="1.10.1140.10:FF:000001">
    <property type="entry name" value="ATP synthase subunit beta"/>
    <property type="match status" value="1"/>
</dbReference>
<evidence type="ECO:0000256" key="8">
    <source>
        <dbReference type="ARBA" id="ARBA00023065"/>
    </source>
</evidence>
<dbReference type="AlphaFoldDB" id="A0A1Y6K4J5"/>
<dbReference type="SMART" id="SM00382">
    <property type="entry name" value="AAA"/>
    <property type="match status" value="1"/>
</dbReference>
<dbReference type="OrthoDB" id="9801639at2"/>
<dbReference type="SUPFAM" id="SSF52540">
    <property type="entry name" value="P-loop containing nucleoside triphosphate hydrolases"/>
    <property type="match status" value="1"/>
</dbReference>
<evidence type="ECO:0000256" key="11">
    <source>
        <dbReference type="ARBA" id="ARBA00023310"/>
    </source>
</evidence>
<keyword evidence="15" id="KW-0378">Hydrolase</keyword>
<dbReference type="GO" id="GO:0016787">
    <property type="term" value="F:hydrolase activity"/>
    <property type="evidence" value="ECO:0007669"/>
    <property type="project" value="UniProtKB-KW"/>
</dbReference>
<proteinExistence type="inferred from homology"/>
<dbReference type="InterPro" id="IPR004100">
    <property type="entry name" value="ATPase_F1/V1/A1_a/bsu_N"/>
</dbReference>
<dbReference type="EC" id="7.1.2.2" evidence="12"/>
<comment type="subcellular location">
    <subcellularLocation>
        <location evidence="12">Cell membrane</location>
        <topology evidence="12">Peripheral membrane protein</topology>
    </subcellularLocation>
    <subcellularLocation>
        <location evidence="1">Membrane</location>
    </subcellularLocation>
</comment>
<dbReference type="InterPro" id="IPR036121">
    <property type="entry name" value="ATPase_F1/V1/A1_a/bsu_N_sf"/>
</dbReference>
<evidence type="ECO:0000256" key="7">
    <source>
        <dbReference type="ARBA" id="ARBA00022967"/>
    </source>
</evidence>
<comment type="function">
    <text evidence="12">Produces ATP from ADP in the presence of a proton gradient across the membrane. The catalytic sites are hosted primarily by the beta subunits.</text>
</comment>
<keyword evidence="9 12" id="KW-0472">Membrane</keyword>
<feature type="region of interest" description="Disordered" evidence="13">
    <location>
        <begin position="104"/>
        <end position="126"/>
    </location>
</feature>
<dbReference type="InterPro" id="IPR000194">
    <property type="entry name" value="ATPase_F1/V1/A1_a/bsu_nucl-bd"/>
</dbReference>
<dbReference type="InterPro" id="IPR050053">
    <property type="entry name" value="ATPase_alpha/beta_chains"/>
</dbReference>
<dbReference type="CDD" id="cd18110">
    <property type="entry name" value="ATP-synt_F1_beta_C"/>
    <property type="match status" value="1"/>
</dbReference>
<evidence type="ECO:0000313" key="16">
    <source>
        <dbReference type="Proteomes" id="UP000195514"/>
    </source>
</evidence>